<organism evidence="1 2">
    <name type="scientific">Elysia marginata</name>
    <dbReference type="NCBI Taxonomy" id="1093978"/>
    <lineage>
        <taxon>Eukaryota</taxon>
        <taxon>Metazoa</taxon>
        <taxon>Spiralia</taxon>
        <taxon>Lophotrochozoa</taxon>
        <taxon>Mollusca</taxon>
        <taxon>Gastropoda</taxon>
        <taxon>Heterobranchia</taxon>
        <taxon>Euthyneura</taxon>
        <taxon>Panpulmonata</taxon>
        <taxon>Sacoglossa</taxon>
        <taxon>Placobranchoidea</taxon>
        <taxon>Plakobranchidae</taxon>
        <taxon>Elysia</taxon>
    </lineage>
</organism>
<dbReference type="AlphaFoldDB" id="A0AAV4FVD5"/>
<evidence type="ECO:0000313" key="2">
    <source>
        <dbReference type="Proteomes" id="UP000762676"/>
    </source>
</evidence>
<accession>A0AAV4FVD5</accession>
<proteinExistence type="predicted"/>
<keyword evidence="2" id="KW-1185">Reference proteome</keyword>
<name>A0AAV4FVD5_9GAST</name>
<protein>
    <submittedName>
        <fullName evidence="1">Uncharacterized protein</fullName>
    </submittedName>
</protein>
<reference evidence="1 2" key="1">
    <citation type="journal article" date="2021" name="Elife">
        <title>Chloroplast acquisition without the gene transfer in kleptoplastic sea slugs, Plakobranchus ocellatus.</title>
        <authorList>
            <person name="Maeda T."/>
            <person name="Takahashi S."/>
            <person name="Yoshida T."/>
            <person name="Shimamura S."/>
            <person name="Takaki Y."/>
            <person name="Nagai Y."/>
            <person name="Toyoda A."/>
            <person name="Suzuki Y."/>
            <person name="Arimoto A."/>
            <person name="Ishii H."/>
            <person name="Satoh N."/>
            <person name="Nishiyama T."/>
            <person name="Hasebe M."/>
            <person name="Maruyama T."/>
            <person name="Minagawa J."/>
            <person name="Obokata J."/>
            <person name="Shigenobu S."/>
        </authorList>
    </citation>
    <scope>NUCLEOTIDE SEQUENCE [LARGE SCALE GENOMIC DNA]</scope>
</reference>
<evidence type="ECO:0000313" key="1">
    <source>
        <dbReference type="EMBL" id="GFR76826.1"/>
    </source>
</evidence>
<dbReference type="Proteomes" id="UP000762676">
    <property type="component" value="Unassembled WGS sequence"/>
</dbReference>
<dbReference type="EMBL" id="BMAT01004601">
    <property type="protein sequence ID" value="GFR76826.1"/>
    <property type="molecule type" value="Genomic_DNA"/>
</dbReference>
<gene>
    <name evidence="1" type="ORF">ElyMa_002223200</name>
</gene>
<comment type="caution">
    <text evidence="1">The sequence shown here is derived from an EMBL/GenBank/DDBJ whole genome shotgun (WGS) entry which is preliminary data.</text>
</comment>
<sequence>MSENEFLTLRGKASLQTEKINLGLVGVCAAKNTQEVPFLKKTTSSKQIYFKRHTAGGQLAPRCDSPSWYVLGRRRKCVISAEVSQNFIDGVEAKCHIRGRVSELAFSEHKIFSD</sequence>